<name>A0A433P5X6_9FUNG</name>
<accession>A0A433P5X6</accession>
<evidence type="ECO:0000313" key="2">
    <source>
        <dbReference type="Proteomes" id="UP000274822"/>
    </source>
</evidence>
<gene>
    <name evidence="1" type="ORF">BC938DRAFT_478262</name>
</gene>
<feature type="non-terminal residue" evidence="1">
    <location>
        <position position="1"/>
    </location>
</feature>
<protein>
    <submittedName>
        <fullName evidence="1">Uncharacterized protein</fullName>
    </submittedName>
</protein>
<dbReference type="EMBL" id="RBNJ01031785">
    <property type="protein sequence ID" value="RUS12946.1"/>
    <property type="molecule type" value="Genomic_DNA"/>
</dbReference>
<dbReference type="AlphaFoldDB" id="A0A433P5X6"/>
<keyword evidence="2" id="KW-1185">Reference proteome</keyword>
<sequence>FFIPDRSRRLYKAPRHCSLCRFGNYSIDQRYPSCLSTVFLPPSPQAALERFALPIPHPTVFTHHHHYHHHEMTGTFMLVGGTDKKLPLEKQMHRCPKCKDPYAVQLTRRETQIYLFNKPVGDPKNERVQYECNKCSWRNETYPEQDSQ</sequence>
<reference evidence="1 2" key="1">
    <citation type="journal article" date="2018" name="New Phytol.">
        <title>Phylogenomics of Endogonaceae and evolution of mycorrhizas within Mucoromycota.</title>
        <authorList>
            <person name="Chang Y."/>
            <person name="Desiro A."/>
            <person name="Na H."/>
            <person name="Sandor L."/>
            <person name="Lipzen A."/>
            <person name="Clum A."/>
            <person name="Barry K."/>
            <person name="Grigoriev I.V."/>
            <person name="Martin F.M."/>
            <person name="Stajich J.E."/>
            <person name="Smith M.E."/>
            <person name="Bonito G."/>
            <person name="Spatafora J.W."/>
        </authorList>
    </citation>
    <scope>NUCLEOTIDE SEQUENCE [LARGE SCALE GENOMIC DNA]</scope>
    <source>
        <strain evidence="1 2">AD002</strain>
    </source>
</reference>
<organism evidence="1 2">
    <name type="scientific">Jimgerdemannia flammicorona</name>
    <dbReference type="NCBI Taxonomy" id="994334"/>
    <lineage>
        <taxon>Eukaryota</taxon>
        <taxon>Fungi</taxon>
        <taxon>Fungi incertae sedis</taxon>
        <taxon>Mucoromycota</taxon>
        <taxon>Mucoromycotina</taxon>
        <taxon>Endogonomycetes</taxon>
        <taxon>Endogonales</taxon>
        <taxon>Endogonaceae</taxon>
        <taxon>Jimgerdemannia</taxon>
    </lineage>
</organism>
<comment type="caution">
    <text evidence="1">The sequence shown here is derived from an EMBL/GenBank/DDBJ whole genome shotgun (WGS) entry which is preliminary data.</text>
</comment>
<evidence type="ECO:0000313" key="1">
    <source>
        <dbReference type="EMBL" id="RUS12946.1"/>
    </source>
</evidence>
<dbReference type="Proteomes" id="UP000274822">
    <property type="component" value="Unassembled WGS sequence"/>
</dbReference>
<proteinExistence type="predicted"/>